<gene>
    <name evidence="3" type="ORF">ND2E_4117</name>
</gene>
<dbReference type="GO" id="GO:0016787">
    <property type="term" value="F:hydrolase activity"/>
    <property type="evidence" value="ECO:0007669"/>
    <property type="project" value="UniProtKB-KW"/>
</dbReference>
<reference evidence="3 4" key="1">
    <citation type="submission" date="2014-08" db="EMBL/GenBank/DDBJ databases">
        <title>Genomic and Phenotypic Diversity of Colwellia psychrerythraea strains from Disparate Marine Basins.</title>
        <authorList>
            <person name="Techtmann S.M."/>
            <person name="Stelling S.C."/>
            <person name="Utturkar S.M."/>
            <person name="Alshibli N."/>
            <person name="Harris A."/>
            <person name="Brown S.D."/>
            <person name="Hazen T.C."/>
        </authorList>
    </citation>
    <scope>NUCLEOTIDE SEQUENCE [LARGE SCALE GENOMIC DNA]</scope>
    <source>
        <strain evidence="3 4">ND2E</strain>
    </source>
</reference>
<keyword evidence="2" id="KW-0732">Signal</keyword>
<dbReference type="PATRIC" id="fig|28229.4.peg.3455"/>
<keyword evidence="1 3" id="KW-0378">Hydrolase</keyword>
<dbReference type="OrthoDB" id="258246at2"/>
<evidence type="ECO:0000313" key="4">
    <source>
        <dbReference type="Proteomes" id="UP000029843"/>
    </source>
</evidence>
<evidence type="ECO:0000256" key="2">
    <source>
        <dbReference type="SAM" id="SignalP"/>
    </source>
</evidence>
<dbReference type="PROSITE" id="PS51257">
    <property type="entry name" value="PROKAR_LIPOPROTEIN"/>
    <property type="match status" value="1"/>
</dbReference>
<feature type="chain" id="PRO_5001956707" evidence="2">
    <location>
        <begin position="25"/>
        <end position="420"/>
    </location>
</feature>
<dbReference type="EMBL" id="JQED01000047">
    <property type="protein sequence ID" value="KGJ88281.1"/>
    <property type="molecule type" value="Genomic_DNA"/>
</dbReference>
<dbReference type="InterPro" id="IPR008928">
    <property type="entry name" value="6-hairpin_glycosidase_sf"/>
</dbReference>
<organism evidence="3 4">
    <name type="scientific">Colwellia psychrerythraea</name>
    <name type="common">Vibrio psychroerythus</name>
    <dbReference type="NCBI Taxonomy" id="28229"/>
    <lineage>
        <taxon>Bacteria</taxon>
        <taxon>Pseudomonadati</taxon>
        <taxon>Pseudomonadota</taxon>
        <taxon>Gammaproteobacteria</taxon>
        <taxon>Alteromonadales</taxon>
        <taxon>Colwelliaceae</taxon>
        <taxon>Colwellia</taxon>
    </lineage>
</organism>
<dbReference type="SUPFAM" id="SSF48208">
    <property type="entry name" value="Six-hairpin glycosidases"/>
    <property type="match status" value="1"/>
</dbReference>
<comment type="caution">
    <text evidence="3">The sequence shown here is derived from an EMBL/GenBank/DDBJ whole genome shotgun (WGS) entry which is preliminary data.</text>
</comment>
<feature type="signal peptide" evidence="2">
    <location>
        <begin position="1"/>
        <end position="24"/>
    </location>
</feature>
<dbReference type="Proteomes" id="UP000029843">
    <property type="component" value="Unassembled WGS sequence"/>
</dbReference>
<dbReference type="InterPro" id="IPR010905">
    <property type="entry name" value="Glyco_hydro_88"/>
</dbReference>
<dbReference type="PANTHER" id="PTHR33886:SF8">
    <property type="entry name" value="UNSATURATED RHAMNOGALACTURONAN HYDROLASE (EUROFUNG)"/>
    <property type="match status" value="1"/>
</dbReference>
<dbReference type="RefSeq" id="WP_033095113.1">
    <property type="nucleotide sequence ID" value="NZ_JQED01000047.1"/>
</dbReference>
<accession>A0A099KD29</accession>
<dbReference type="PANTHER" id="PTHR33886">
    <property type="entry name" value="UNSATURATED RHAMNOGALACTURONAN HYDROLASE (EUROFUNG)"/>
    <property type="match status" value="1"/>
</dbReference>
<dbReference type="InterPro" id="IPR052043">
    <property type="entry name" value="PolySaccharide_Degr_Enz"/>
</dbReference>
<dbReference type="GO" id="GO:0005975">
    <property type="term" value="P:carbohydrate metabolic process"/>
    <property type="evidence" value="ECO:0007669"/>
    <property type="project" value="InterPro"/>
</dbReference>
<protein>
    <submittedName>
        <fullName evidence="3">Glycosyl hydrolase family 88</fullName>
    </submittedName>
</protein>
<evidence type="ECO:0000313" key="3">
    <source>
        <dbReference type="EMBL" id="KGJ88281.1"/>
    </source>
</evidence>
<dbReference type="InterPro" id="IPR012341">
    <property type="entry name" value="6hp_glycosidase-like_sf"/>
</dbReference>
<proteinExistence type="predicted"/>
<name>A0A099KD29_COLPS</name>
<dbReference type="AlphaFoldDB" id="A0A099KD29"/>
<evidence type="ECO:0000256" key="1">
    <source>
        <dbReference type="ARBA" id="ARBA00022801"/>
    </source>
</evidence>
<dbReference type="Gene3D" id="1.50.10.10">
    <property type="match status" value="1"/>
</dbReference>
<dbReference type="Pfam" id="PF07470">
    <property type="entry name" value="Glyco_hydro_88"/>
    <property type="match status" value="1"/>
</dbReference>
<sequence precursor="true">MYLKKMKKLLPVIAIFFSTFSTTACSENLTAQMNKKDVYQAMKHVSDWQWQQFNAETNLFEGYDKLDYMSPTAWDTHPQGWVYASFHVGMAKWAQLADANGDESYFQKLKAVAARNNYLVAPRIYNADDYAIGQLYLDVYEKYKQPEALVPLKTVFDIILNAPSTASLDYKHIQIDANAKADYTAEAIEGYGGREIGITPCKNRWCWADALFMGPPVWMHLAKVTGNQAYFDFANKEFWQTAELLWDKEDHLFYRDSRYFDLREENGQKIIWARGVGWVVAGLARMLEHIPNEHPQRGKYEDIFKKVMKRLASAQQDDGFWRPSVLAPERAPFKESSGTGLIAYAYAYGINQGLLDKQEYLPVVKKAWTALVGVVQPSGKFGWVQQINAGPAPVLASDTQVYGVAAFLLTGTEVYKMLDK</sequence>